<dbReference type="EMBL" id="JANAVB010021600">
    <property type="protein sequence ID" value="KAJ6825571.1"/>
    <property type="molecule type" value="Genomic_DNA"/>
</dbReference>
<name>A0AAX6GBF9_IRIPA</name>
<dbReference type="Proteomes" id="UP001140949">
    <property type="component" value="Unassembled WGS sequence"/>
</dbReference>
<proteinExistence type="predicted"/>
<keyword evidence="2" id="KW-1185">Reference proteome</keyword>
<dbReference type="AlphaFoldDB" id="A0AAX6GBF9"/>
<reference evidence="1" key="2">
    <citation type="submission" date="2023-04" db="EMBL/GenBank/DDBJ databases">
        <authorList>
            <person name="Bruccoleri R.E."/>
            <person name="Oakeley E.J."/>
            <person name="Faust A.-M."/>
            <person name="Dessus-Babus S."/>
            <person name="Altorfer M."/>
            <person name="Burckhardt D."/>
            <person name="Oertli M."/>
            <person name="Naumann U."/>
            <person name="Petersen F."/>
            <person name="Wong J."/>
        </authorList>
    </citation>
    <scope>NUCLEOTIDE SEQUENCE</scope>
    <source>
        <strain evidence="1">GSM-AAB239-AS_SAM_17_03QT</strain>
        <tissue evidence="1">Leaf</tissue>
    </source>
</reference>
<accession>A0AAX6GBF9</accession>
<protein>
    <submittedName>
        <fullName evidence="1">Oligouridylate-binding protein 1B</fullName>
    </submittedName>
</protein>
<comment type="caution">
    <text evidence="1">The sequence shown here is derived from an EMBL/GenBank/DDBJ whole genome shotgun (WGS) entry which is preliminary data.</text>
</comment>
<evidence type="ECO:0000313" key="2">
    <source>
        <dbReference type="Proteomes" id="UP001140949"/>
    </source>
</evidence>
<organism evidence="1 2">
    <name type="scientific">Iris pallida</name>
    <name type="common">Sweet iris</name>
    <dbReference type="NCBI Taxonomy" id="29817"/>
    <lineage>
        <taxon>Eukaryota</taxon>
        <taxon>Viridiplantae</taxon>
        <taxon>Streptophyta</taxon>
        <taxon>Embryophyta</taxon>
        <taxon>Tracheophyta</taxon>
        <taxon>Spermatophyta</taxon>
        <taxon>Magnoliopsida</taxon>
        <taxon>Liliopsida</taxon>
        <taxon>Asparagales</taxon>
        <taxon>Iridaceae</taxon>
        <taxon>Iridoideae</taxon>
        <taxon>Irideae</taxon>
        <taxon>Iris</taxon>
    </lineage>
</organism>
<reference evidence="1" key="1">
    <citation type="journal article" date="2023" name="GigaByte">
        <title>Genome assembly of the bearded iris, Iris pallida Lam.</title>
        <authorList>
            <person name="Bruccoleri R.E."/>
            <person name="Oakeley E.J."/>
            <person name="Faust A.M.E."/>
            <person name="Altorfer M."/>
            <person name="Dessus-Babus S."/>
            <person name="Burckhardt D."/>
            <person name="Oertli M."/>
            <person name="Naumann U."/>
            <person name="Petersen F."/>
            <person name="Wong J."/>
        </authorList>
    </citation>
    <scope>NUCLEOTIDE SEQUENCE</scope>
    <source>
        <strain evidence="1">GSM-AAB239-AS_SAM_17_03QT</strain>
    </source>
</reference>
<sequence>MQQQSTYNHGLLVAPQESSLVVVKLVATGLQKVRALMRINRIQMLRVW</sequence>
<evidence type="ECO:0000313" key="1">
    <source>
        <dbReference type="EMBL" id="KAJ6825571.1"/>
    </source>
</evidence>
<gene>
    <name evidence="1" type="ORF">M6B38_376810</name>
</gene>